<evidence type="ECO:0000313" key="8">
    <source>
        <dbReference type="Proteomes" id="UP001226020"/>
    </source>
</evidence>
<protein>
    <submittedName>
        <fullName evidence="7">APC family permease</fullName>
    </submittedName>
</protein>
<name>A0AAW8CBH3_9PAST</name>
<evidence type="ECO:0000256" key="1">
    <source>
        <dbReference type="ARBA" id="ARBA00004651"/>
    </source>
</evidence>
<evidence type="ECO:0000256" key="2">
    <source>
        <dbReference type="ARBA" id="ARBA00022475"/>
    </source>
</evidence>
<reference evidence="7 8" key="1">
    <citation type="journal article" date="2023" name="Front. Microbiol.">
        <title>Phylogeography and host specificity of Pasteurellaceae pathogenic to sea-farmed fish in the north-east Atlantic.</title>
        <authorList>
            <person name="Gulla S."/>
            <person name="Colquhoun D.J."/>
            <person name="Olsen A.B."/>
            <person name="Spilsberg B."/>
            <person name="Lagesen K."/>
            <person name="Aakesson C.P."/>
            <person name="Strom S."/>
            <person name="Manji F."/>
            <person name="Birkbeck T.H."/>
            <person name="Nilsen H.K."/>
        </authorList>
    </citation>
    <scope>NUCLEOTIDE SEQUENCE [LARGE SCALE GENOMIC DNA]</scope>
    <source>
        <strain evidence="7 8">NVIB3131</strain>
    </source>
</reference>
<dbReference type="Gene3D" id="1.20.1740.10">
    <property type="entry name" value="Amino acid/polyamine transporter I"/>
    <property type="match status" value="1"/>
</dbReference>
<evidence type="ECO:0000256" key="5">
    <source>
        <dbReference type="ARBA" id="ARBA00023136"/>
    </source>
</evidence>
<dbReference type="EMBL" id="JASAXT010000016">
    <property type="protein sequence ID" value="MDP8149141.1"/>
    <property type="molecule type" value="Genomic_DNA"/>
</dbReference>
<feature type="transmembrane region" description="Helical" evidence="6">
    <location>
        <begin position="352"/>
        <end position="370"/>
    </location>
</feature>
<feature type="transmembrane region" description="Helical" evidence="6">
    <location>
        <begin position="243"/>
        <end position="266"/>
    </location>
</feature>
<dbReference type="GO" id="GO:0005886">
    <property type="term" value="C:plasma membrane"/>
    <property type="evidence" value="ECO:0007669"/>
    <property type="project" value="UniProtKB-SubCell"/>
</dbReference>
<dbReference type="PANTHER" id="PTHR42770">
    <property type="entry name" value="AMINO ACID TRANSPORTER-RELATED"/>
    <property type="match status" value="1"/>
</dbReference>
<feature type="transmembrane region" description="Helical" evidence="6">
    <location>
        <begin position="376"/>
        <end position="395"/>
    </location>
</feature>
<sequence>MSKQKLSKNLSSLSVLALAFGCIIGWGAFVLPGSRILIKSGPLGATIGFIIATFVIMVIALNYNYMIKKFPSAGGSFKYTQEALGSTNAFVCAWFLSLTYITLIPLNATALALITRSLLDNVFQFGFQYELAGYTVYLGEVILAIVAVILFAVLSIKNTKLTGNFQILLTILLLLGVLIILLTAIVSDKASLDNLQPYFSPETSIIGGVLSVIVIAPWAFIGFDTVPQASEEFNFSVSKTRNILILSISFGAFVYIALNLVTAMVVPNGYGNWIEYIKDVDNLSGIKSLPTFYATYSLLENTGLVFLGLSVLAAILSGLIGFYMASSRLLYAMAKNNVIPSWFGKLDKKYNTPTNAILFIMFFSIITPFFGRNALMWLVDMASIGAAIGYGYTSLAALKYAWQDKEIFTMITGVLGSLFSLFFIVVLVVPIKELNISLGKESYVALLCWVITGVLFYMRKNRKIL</sequence>
<dbReference type="InterPro" id="IPR002293">
    <property type="entry name" value="AA/rel_permease1"/>
</dbReference>
<accession>A0AAW8CBH3</accession>
<dbReference type="PIRSF" id="PIRSF006060">
    <property type="entry name" value="AA_transporter"/>
    <property type="match status" value="1"/>
</dbReference>
<evidence type="ECO:0000313" key="7">
    <source>
        <dbReference type="EMBL" id="MDP8149141.1"/>
    </source>
</evidence>
<gene>
    <name evidence="7" type="ORF">QJU57_08650</name>
</gene>
<comment type="subcellular location">
    <subcellularLocation>
        <location evidence="1">Cell membrane</location>
        <topology evidence="1">Multi-pass membrane protein</topology>
    </subcellularLocation>
</comment>
<feature type="transmembrane region" description="Helical" evidence="6">
    <location>
        <begin position="88"/>
        <end position="114"/>
    </location>
</feature>
<feature type="transmembrane region" description="Helical" evidence="6">
    <location>
        <begin position="134"/>
        <end position="155"/>
    </location>
</feature>
<comment type="caution">
    <text evidence="7">The sequence shown here is derived from an EMBL/GenBank/DDBJ whole genome shotgun (WGS) entry which is preliminary data.</text>
</comment>
<evidence type="ECO:0000256" key="3">
    <source>
        <dbReference type="ARBA" id="ARBA00022692"/>
    </source>
</evidence>
<proteinExistence type="predicted"/>
<evidence type="ECO:0000256" key="4">
    <source>
        <dbReference type="ARBA" id="ARBA00022989"/>
    </source>
</evidence>
<dbReference type="PANTHER" id="PTHR42770:SF7">
    <property type="entry name" value="MEMBRANE PROTEIN"/>
    <property type="match status" value="1"/>
</dbReference>
<feature type="transmembrane region" description="Helical" evidence="6">
    <location>
        <begin position="12"/>
        <end position="31"/>
    </location>
</feature>
<dbReference type="Proteomes" id="UP001226020">
    <property type="component" value="Unassembled WGS sequence"/>
</dbReference>
<dbReference type="RefSeq" id="WP_306352102.1">
    <property type="nucleotide sequence ID" value="NZ_JASAWV010000014.1"/>
</dbReference>
<dbReference type="PROSITE" id="PS51257">
    <property type="entry name" value="PROKAR_LIPOPROTEIN"/>
    <property type="match status" value="1"/>
</dbReference>
<keyword evidence="5 6" id="KW-0472">Membrane</keyword>
<feature type="transmembrane region" description="Helical" evidence="6">
    <location>
        <begin position="407"/>
        <end position="431"/>
    </location>
</feature>
<organism evidence="7 8">
    <name type="scientific">Phocoenobacter atlanticus subsp. atlanticus</name>
    <dbReference type="NCBI Taxonomy" id="3061285"/>
    <lineage>
        <taxon>Bacteria</taxon>
        <taxon>Pseudomonadati</taxon>
        <taxon>Pseudomonadota</taxon>
        <taxon>Gammaproteobacteria</taxon>
        <taxon>Pasteurellales</taxon>
        <taxon>Pasteurellaceae</taxon>
        <taxon>Phocoenobacter</taxon>
        <taxon>Phocoenobacter atlanticus</taxon>
    </lineage>
</organism>
<feature type="transmembrane region" description="Helical" evidence="6">
    <location>
        <begin position="167"/>
        <end position="185"/>
    </location>
</feature>
<dbReference type="InterPro" id="IPR050367">
    <property type="entry name" value="APC_superfamily"/>
</dbReference>
<dbReference type="Pfam" id="PF13520">
    <property type="entry name" value="AA_permease_2"/>
    <property type="match status" value="1"/>
</dbReference>
<evidence type="ECO:0000256" key="6">
    <source>
        <dbReference type="SAM" id="Phobius"/>
    </source>
</evidence>
<dbReference type="AlphaFoldDB" id="A0AAW8CBH3"/>
<keyword evidence="2" id="KW-1003">Cell membrane</keyword>
<feature type="transmembrane region" description="Helical" evidence="6">
    <location>
        <begin position="43"/>
        <end position="67"/>
    </location>
</feature>
<keyword evidence="4 6" id="KW-1133">Transmembrane helix</keyword>
<dbReference type="GO" id="GO:0022857">
    <property type="term" value="F:transmembrane transporter activity"/>
    <property type="evidence" value="ECO:0007669"/>
    <property type="project" value="InterPro"/>
</dbReference>
<keyword evidence="3 6" id="KW-0812">Transmembrane</keyword>
<keyword evidence="8" id="KW-1185">Reference proteome</keyword>
<feature type="transmembrane region" description="Helical" evidence="6">
    <location>
        <begin position="443"/>
        <end position="459"/>
    </location>
</feature>
<feature type="transmembrane region" description="Helical" evidence="6">
    <location>
        <begin position="205"/>
        <end position="223"/>
    </location>
</feature>
<feature type="transmembrane region" description="Helical" evidence="6">
    <location>
        <begin position="304"/>
        <end position="331"/>
    </location>
</feature>